<protein>
    <recommendedName>
        <fullName evidence="3">Secretion system C-terminal sorting domain-containing protein</fullName>
    </recommendedName>
</protein>
<organism evidence="1 2">
    <name type="scientific">Kaistella flava</name>
    <name type="common">ex Peng et al. 2021</name>
    <dbReference type="NCBI Taxonomy" id="2038776"/>
    <lineage>
        <taxon>Bacteria</taxon>
        <taxon>Pseudomonadati</taxon>
        <taxon>Bacteroidota</taxon>
        <taxon>Flavobacteriia</taxon>
        <taxon>Flavobacteriales</taxon>
        <taxon>Weeksellaceae</taxon>
        <taxon>Chryseobacterium group</taxon>
        <taxon>Kaistella</taxon>
    </lineage>
</organism>
<dbReference type="EMBL" id="CP040442">
    <property type="protein sequence ID" value="QOW11176.1"/>
    <property type="molecule type" value="Genomic_DNA"/>
</dbReference>
<dbReference type="RefSeq" id="WP_193811344.1">
    <property type="nucleotide sequence ID" value="NZ_CP040442.1"/>
</dbReference>
<reference evidence="1 2" key="1">
    <citation type="submission" date="2019-05" db="EMBL/GenBank/DDBJ databases">
        <title>Chryseobacterium sp. isolated from King George Island, maritime Antarctica.</title>
        <authorList>
            <person name="Peng X."/>
        </authorList>
    </citation>
    <scope>NUCLEOTIDE SEQUENCE [LARGE SCALE GENOMIC DNA]</scope>
    <source>
        <strain evidence="1 2">7-3A</strain>
    </source>
</reference>
<dbReference type="AlphaFoldDB" id="A0A7M2YAN8"/>
<name>A0A7M2YAN8_9FLAO</name>
<dbReference type="Proteomes" id="UP000594195">
    <property type="component" value="Chromosome"/>
</dbReference>
<proteinExistence type="predicted"/>
<keyword evidence="2" id="KW-1185">Reference proteome</keyword>
<gene>
    <name evidence="1" type="ORF">Q73A0000_12815</name>
</gene>
<accession>A0A7M2YAN8</accession>
<evidence type="ECO:0000313" key="1">
    <source>
        <dbReference type="EMBL" id="QOW11176.1"/>
    </source>
</evidence>
<sequence>MYENGDISTIKIYNIKGFLLKTIKGIQNLDTSELKSGYYIIVFLLLNDKIKIQFIKM</sequence>
<evidence type="ECO:0008006" key="3">
    <source>
        <dbReference type="Google" id="ProtNLM"/>
    </source>
</evidence>
<dbReference type="KEGG" id="kfa:Q73A0000_12815"/>
<evidence type="ECO:0000313" key="2">
    <source>
        <dbReference type="Proteomes" id="UP000594195"/>
    </source>
</evidence>